<accession>A0ABQ2FDV1</accession>
<evidence type="ECO:0008006" key="4">
    <source>
        <dbReference type="Google" id="ProtNLM"/>
    </source>
</evidence>
<gene>
    <name evidence="2" type="ORF">GCM10011509_29840</name>
</gene>
<evidence type="ECO:0000256" key="1">
    <source>
        <dbReference type="SAM" id="MobiDB-lite"/>
    </source>
</evidence>
<organism evidence="2 3">
    <name type="scientific">Ornithinimicrobium pekingense</name>
    <dbReference type="NCBI Taxonomy" id="384677"/>
    <lineage>
        <taxon>Bacteria</taxon>
        <taxon>Bacillati</taxon>
        <taxon>Actinomycetota</taxon>
        <taxon>Actinomycetes</taxon>
        <taxon>Micrococcales</taxon>
        <taxon>Ornithinimicrobiaceae</taxon>
        <taxon>Ornithinimicrobium</taxon>
    </lineage>
</organism>
<dbReference type="EMBL" id="BMLB01000007">
    <property type="protein sequence ID" value="GGK79365.1"/>
    <property type="molecule type" value="Genomic_DNA"/>
</dbReference>
<dbReference type="Proteomes" id="UP000662111">
    <property type="component" value="Unassembled WGS sequence"/>
</dbReference>
<proteinExistence type="predicted"/>
<feature type="compositionally biased region" description="Low complexity" evidence="1">
    <location>
        <begin position="316"/>
        <end position="327"/>
    </location>
</feature>
<feature type="compositionally biased region" description="Basic and acidic residues" evidence="1">
    <location>
        <begin position="300"/>
        <end position="315"/>
    </location>
</feature>
<sequence length="378" mass="42521">MQEQETIDLEWADQLPFDEGVPMAPAQADEESEDVAKTEVSESLRYMVEHALRFSRVKGFDDLLEHLAGYRQYRPYNALLLLLQLPDVRFVLPAYRWEQDYRRRIRPNAQPFMALVRGGPVMFVFDISQTEETPESRPVPAFDDPLRMRDLSEAADRLEWVIENAKSDGVRVSSVPLGLGYGGCIWPVEGAPSQPALIRRRPRETKPVDIRYETVVSRRLSATERLSVLAHELGHLYCGHIGTHDERWWRARARPSPGLQGSGSRCRRADRHPQPRARPGTARHPAALLLPREAGGAQLRDGDQGGRSDPRHDAGARPTPAAARGPRISAPREPSRPVEILSPTACTGRLRRGARSASLNEARDGLEPMRGVTKRLRR</sequence>
<evidence type="ECO:0000313" key="2">
    <source>
        <dbReference type="EMBL" id="GGK79365.1"/>
    </source>
</evidence>
<evidence type="ECO:0000313" key="3">
    <source>
        <dbReference type="Proteomes" id="UP000662111"/>
    </source>
</evidence>
<keyword evidence="3" id="KW-1185">Reference proteome</keyword>
<protein>
    <recommendedName>
        <fullName evidence="4">ImmA/IrrE family metallo-endopeptidase</fullName>
    </recommendedName>
</protein>
<feature type="region of interest" description="Disordered" evidence="1">
    <location>
        <begin position="254"/>
        <end position="378"/>
    </location>
</feature>
<dbReference type="RefSeq" id="WP_022922245.1">
    <property type="nucleotide sequence ID" value="NZ_BMLB01000007.1"/>
</dbReference>
<comment type="caution">
    <text evidence="2">The sequence shown here is derived from an EMBL/GenBank/DDBJ whole genome shotgun (WGS) entry which is preliminary data.</text>
</comment>
<reference evidence="3" key="1">
    <citation type="journal article" date="2019" name="Int. J. Syst. Evol. Microbiol.">
        <title>The Global Catalogue of Microorganisms (GCM) 10K type strain sequencing project: providing services to taxonomists for standard genome sequencing and annotation.</title>
        <authorList>
            <consortium name="The Broad Institute Genomics Platform"/>
            <consortium name="The Broad Institute Genome Sequencing Center for Infectious Disease"/>
            <person name="Wu L."/>
            <person name="Ma J."/>
        </authorList>
    </citation>
    <scope>NUCLEOTIDE SEQUENCE [LARGE SCALE GENOMIC DNA]</scope>
    <source>
        <strain evidence="3">CGMCC 1.5362</strain>
    </source>
</reference>
<name>A0ABQ2FDV1_9MICO</name>